<dbReference type="Proteomes" id="UP000499080">
    <property type="component" value="Unassembled WGS sequence"/>
</dbReference>
<dbReference type="AlphaFoldDB" id="A0A4Y2VFE8"/>
<keyword evidence="3" id="KW-1185">Reference proteome</keyword>
<evidence type="ECO:0000313" key="3">
    <source>
        <dbReference type="Proteomes" id="UP000499080"/>
    </source>
</evidence>
<accession>A0A4Y2VFE8</accession>
<protein>
    <submittedName>
        <fullName evidence="2">Uncharacterized protein</fullName>
    </submittedName>
</protein>
<evidence type="ECO:0000256" key="1">
    <source>
        <dbReference type="SAM" id="MobiDB-lite"/>
    </source>
</evidence>
<comment type="caution">
    <text evidence="2">The sequence shown here is derived from an EMBL/GenBank/DDBJ whole genome shotgun (WGS) entry which is preliminary data.</text>
</comment>
<evidence type="ECO:0000313" key="2">
    <source>
        <dbReference type="EMBL" id="GBO23311.1"/>
    </source>
</evidence>
<proteinExistence type="predicted"/>
<dbReference type="EMBL" id="BGPR01046340">
    <property type="protein sequence ID" value="GBO23311.1"/>
    <property type="molecule type" value="Genomic_DNA"/>
</dbReference>
<feature type="non-terminal residue" evidence="2">
    <location>
        <position position="1"/>
    </location>
</feature>
<reference evidence="2 3" key="1">
    <citation type="journal article" date="2019" name="Sci. Rep.">
        <title>Orb-weaving spider Araneus ventricosus genome elucidates the spidroin gene catalogue.</title>
        <authorList>
            <person name="Kono N."/>
            <person name="Nakamura H."/>
            <person name="Ohtoshi R."/>
            <person name="Moran D.A.P."/>
            <person name="Shinohara A."/>
            <person name="Yoshida Y."/>
            <person name="Fujiwara M."/>
            <person name="Mori M."/>
            <person name="Tomita M."/>
            <person name="Arakawa K."/>
        </authorList>
    </citation>
    <scope>NUCLEOTIDE SEQUENCE [LARGE SCALE GENOMIC DNA]</scope>
</reference>
<feature type="compositionally biased region" description="Low complexity" evidence="1">
    <location>
        <begin position="56"/>
        <end position="67"/>
    </location>
</feature>
<feature type="region of interest" description="Disordered" evidence="1">
    <location>
        <begin position="41"/>
        <end position="67"/>
    </location>
</feature>
<gene>
    <name evidence="2" type="ORF">AVEN_198274_1</name>
</gene>
<sequence length="67" mass="7429">PRKQRTYFKIVSPSDELPVSSPRLPPGYPIFIPAVMFPPREHRSHGKESPVSFMSAANRRAAAPGGR</sequence>
<name>A0A4Y2VFE8_ARAVE</name>
<organism evidence="2 3">
    <name type="scientific">Araneus ventricosus</name>
    <name type="common">Orbweaver spider</name>
    <name type="synonym">Epeira ventricosa</name>
    <dbReference type="NCBI Taxonomy" id="182803"/>
    <lineage>
        <taxon>Eukaryota</taxon>
        <taxon>Metazoa</taxon>
        <taxon>Ecdysozoa</taxon>
        <taxon>Arthropoda</taxon>
        <taxon>Chelicerata</taxon>
        <taxon>Arachnida</taxon>
        <taxon>Araneae</taxon>
        <taxon>Araneomorphae</taxon>
        <taxon>Entelegynae</taxon>
        <taxon>Araneoidea</taxon>
        <taxon>Araneidae</taxon>
        <taxon>Araneus</taxon>
    </lineage>
</organism>